<feature type="transmembrane region" description="Helical" evidence="6">
    <location>
        <begin position="253"/>
        <end position="276"/>
    </location>
</feature>
<feature type="transmembrane region" description="Helical" evidence="6">
    <location>
        <begin position="149"/>
        <end position="171"/>
    </location>
</feature>
<name>A0A4R4TH50_9ACTN</name>
<keyword evidence="9" id="KW-1185">Reference proteome</keyword>
<dbReference type="InterPro" id="IPR011701">
    <property type="entry name" value="MFS"/>
</dbReference>
<evidence type="ECO:0000256" key="1">
    <source>
        <dbReference type="ARBA" id="ARBA00004651"/>
    </source>
</evidence>
<evidence type="ECO:0000256" key="5">
    <source>
        <dbReference type="ARBA" id="ARBA00023251"/>
    </source>
</evidence>
<dbReference type="GO" id="GO:0046677">
    <property type="term" value="P:response to antibiotic"/>
    <property type="evidence" value="ECO:0007669"/>
    <property type="project" value="UniProtKB-KW"/>
</dbReference>
<proteinExistence type="predicted"/>
<keyword evidence="4 6" id="KW-0472">Membrane</keyword>
<dbReference type="PANTHER" id="PTHR42718">
    <property type="entry name" value="MAJOR FACILITATOR SUPERFAMILY MULTIDRUG TRANSPORTER MFSC"/>
    <property type="match status" value="1"/>
</dbReference>
<protein>
    <submittedName>
        <fullName evidence="8">MFS transporter</fullName>
    </submittedName>
</protein>
<evidence type="ECO:0000256" key="3">
    <source>
        <dbReference type="ARBA" id="ARBA00022989"/>
    </source>
</evidence>
<dbReference type="PANTHER" id="PTHR42718:SF49">
    <property type="entry name" value="EXPORT PROTEIN"/>
    <property type="match status" value="1"/>
</dbReference>
<feature type="transmembrane region" description="Helical" evidence="6">
    <location>
        <begin position="91"/>
        <end position="109"/>
    </location>
</feature>
<keyword evidence="3 6" id="KW-1133">Transmembrane helix</keyword>
<feature type="transmembrane region" description="Helical" evidence="6">
    <location>
        <begin position="121"/>
        <end position="143"/>
    </location>
</feature>
<evidence type="ECO:0000313" key="9">
    <source>
        <dbReference type="Proteomes" id="UP000295345"/>
    </source>
</evidence>
<dbReference type="Gene3D" id="1.20.1720.10">
    <property type="entry name" value="Multidrug resistance protein D"/>
    <property type="match status" value="1"/>
</dbReference>
<evidence type="ECO:0000256" key="4">
    <source>
        <dbReference type="ARBA" id="ARBA00023136"/>
    </source>
</evidence>
<dbReference type="InterPro" id="IPR020846">
    <property type="entry name" value="MFS_dom"/>
</dbReference>
<feature type="transmembrane region" description="Helical" evidence="6">
    <location>
        <begin position="288"/>
        <end position="309"/>
    </location>
</feature>
<dbReference type="AlphaFoldDB" id="A0A4R4TH50"/>
<feature type="transmembrane region" description="Helical" evidence="6">
    <location>
        <begin position="33"/>
        <end position="50"/>
    </location>
</feature>
<feature type="transmembrane region" description="Helical" evidence="6">
    <location>
        <begin position="422"/>
        <end position="445"/>
    </location>
</feature>
<dbReference type="OrthoDB" id="7375466at2"/>
<feature type="transmembrane region" description="Helical" evidence="6">
    <location>
        <begin position="316"/>
        <end position="337"/>
    </location>
</feature>
<dbReference type="InterPro" id="IPR036259">
    <property type="entry name" value="MFS_trans_sf"/>
</dbReference>
<dbReference type="EMBL" id="SMKI01000067">
    <property type="protein sequence ID" value="TDC76860.1"/>
    <property type="molecule type" value="Genomic_DNA"/>
</dbReference>
<feature type="transmembrane region" description="Helical" evidence="6">
    <location>
        <begin position="349"/>
        <end position="367"/>
    </location>
</feature>
<dbReference type="SUPFAM" id="SSF103473">
    <property type="entry name" value="MFS general substrate transporter"/>
    <property type="match status" value="1"/>
</dbReference>
<keyword evidence="2 6" id="KW-0812">Transmembrane</keyword>
<feature type="transmembrane region" description="Helical" evidence="6">
    <location>
        <begin position="215"/>
        <end position="232"/>
    </location>
</feature>
<evidence type="ECO:0000256" key="6">
    <source>
        <dbReference type="SAM" id="Phobius"/>
    </source>
</evidence>
<evidence type="ECO:0000313" key="8">
    <source>
        <dbReference type="EMBL" id="TDC76860.1"/>
    </source>
</evidence>
<feature type="domain" description="Major facilitator superfamily (MFS) profile" evidence="7">
    <location>
        <begin position="1"/>
        <end position="446"/>
    </location>
</feature>
<keyword evidence="5" id="KW-0046">Antibiotic resistance</keyword>
<feature type="transmembrane region" description="Helical" evidence="6">
    <location>
        <begin position="183"/>
        <end position="203"/>
    </location>
</feature>
<dbReference type="GO" id="GO:0005886">
    <property type="term" value="C:plasma membrane"/>
    <property type="evidence" value="ECO:0007669"/>
    <property type="project" value="UniProtKB-SubCell"/>
</dbReference>
<evidence type="ECO:0000259" key="7">
    <source>
        <dbReference type="PROSITE" id="PS50850"/>
    </source>
</evidence>
<dbReference type="PROSITE" id="PS50850">
    <property type="entry name" value="MFS"/>
    <property type="match status" value="1"/>
</dbReference>
<feature type="transmembrane region" description="Helical" evidence="6">
    <location>
        <begin position="62"/>
        <end position="85"/>
    </location>
</feature>
<reference evidence="8 9" key="1">
    <citation type="submission" date="2019-03" db="EMBL/GenBank/DDBJ databases">
        <title>Draft genome sequences of novel Actinobacteria.</title>
        <authorList>
            <person name="Sahin N."/>
            <person name="Ay H."/>
            <person name="Saygin H."/>
        </authorList>
    </citation>
    <scope>NUCLEOTIDE SEQUENCE [LARGE SCALE GENOMIC DNA]</scope>
    <source>
        <strain evidence="8 9">DSM 41900</strain>
    </source>
</reference>
<dbReference type="Gene3D" id="1.20.1250.20">
    <property type="entry name" value="MFS general substrate transporter like domains"/>
    <property type="match status" value="1"/>
</dbReference>
<sequence length="460" mass="45739">MTATALVVIDMTVVALGLPEIQRDLGGGPAATRWVLVAYLITMGAVTQAVGSLSDRIGRRRIYLGGIALFTLASLACALAPNAPFLDGARAVQGVGGAVLMVNALPLLSHQFDGDRRTMAITSWGTVATAAGLAAPVLGGVLIDLFDWRAAFLINVPVGVAALLLGLRTLPADPPRDGARPRVDWAGTGLLIGALAVGNHALLRGAEQGWGSPATLAQLAAAGVLLAAFLAVEPRVAAPTLDLALFRRPAFTGAALAVFMSRVLSIGGTVYFAQYFQNSLLLSPAHSGWLLAPAIAAQLAAGLVAGRLLAVARPGVVIAAGYAAKAVGAGWLALALTPTAGPWTLVPPLLVWGVGGGIAGAPVMAVAMNVTDRARAGMVAGTITSLASIGAGVGTAVLGAVYESRLGPDEAGAPSPAAVAEGAATVLACAGVLAAATAALALPLIGAAGHRAAEPAAEKA</sequence>
<comment type="caution">
    <text evidence="8">The sequence shown here is derived from an EMBL/GenBank/DDBJ whole genome shotgun (WGS) entry which is preliminary data.</text>
</comment>
<dbReference type="Pfam" id="PF07690">
    <property type="entry name" value="MFS_1"/>
    <property type="match status" value="1"/>
</dbReference>
<comment type="subcellular location">
    <subcellularLocation>
        <location evidence="1">Cell membrane</location>
        <topology evidence="1">Multi-pass membrane protein</topology>
    </subcellularLocation>
</comment>
<dbReference type="CDD" id="cd17321">
    <property type="entry name" value="MFS_MMR_MDR_like"/>
    <property type="match status" value="1"/>
</dbReference>
<feature type="transmembrane region" description="Helical" evidence="6">
    <location>
        <begin position="379"/>
        <end position="402"/>
    </location>
</feature>
<dbReference type="Proteomes" id="UP000295345">
    <property type="component" value="Unassembled WGS sequence"/>
</dbReference>
<evidence type="ECO:0000256" key="2">
    <source>
        <dbReference type="ARBA" id="ARBA00022692"/>
    </source>
</evidence>
<gene>
    <name evidence="8" type="ORF">E1283_08785</name>
</gene>
<dbReference type="GO" id="GO:0022857">
    <property type="term" value="F:transmembrane transporter activity"/>
    <property type="evidence" value="ECO:0007669"/>
    <property type="project" value="InterPro"/>
</dbReference>
<accession>A0A4R4TH50</accession>
<organism evidence="8 9">
    <name type="scientific">Streptomyces hainanensis</name>
    <dbReference type="NCBI Taxonomy" id="402648"/>
    <lineage>
        <taxon>Bacteria</taxon>
        <taxon>Bacillati</taxon>
        <taxon>Actinomycetota</taxon>
        <taxon>Actinomycetes</taxon>
        <taxon>Kitasatosporales</taxon>
        <taxon>Streptomycetaceae</taxon>
        <taxon>Streptomyces</taxon>
    </lineage>
</organism>